<evidence type="ECO:0000313" key="4">
    <source>
        <dbReference type="Proteomes" id="UP000672097"/>
    </source>
</evidence>
<keyword evidence="4" id="KW-1185">Reference proteome</keyword>
<keyword evidence="2" id="KW-0812">Transmembrane</keyword>
<keyword evidence="2" id="KW-1133">Transmembrane helix</keyword>
<proteinExistence type="predicted"/>
<reference evidence="3 4" key="1">
    <citation type="submission" date="2021-04" db="EMBL/GenBank/DDBJ databases">
        <title>The genome sequence of type strain Ideonella paludis KCTC 32238.</title>
        <authorList>
            <person name="Liu Y."/>
        </authorList>
    </citation>
    <scope>NUCLEOTIDE SEQUENCE [LARGE SCALE GENOMIC DNA]</scope>
    <source>
        <strain evidence="3 4">KCTC 32238</strain>
    </source>
</reference>
<organism evidence="3 4">
    <name type="scientific">Ideonella paludis</name>
    <dbReference type="NCBI Taxonomy" id="1233411"/>
    <lineage>
        <taxon>Bacteria</taxon>
        <taxon>Pseudomonadati</taxon>
        <taxon>Pseudomonadota</taxon>
        <taxon>Betaproteobacteria</taxon>
        <taxon>Burkholderiales</taxon>
        <taxon>Sphaerotilaceae</taxon>
        <taxon>Ideonella</taxon>
    </lineage>
</organism>
<gene>
    <name evidence="3" type="ORF">KAK11_21045</name>
</gene>
<evidence type="ECO:0000313" key="3">
    <source>
        <dbReference type="EMBL" id="MBQ0937823.1"/>
    </source>
</evidence>
<protein>
    <recommendedName>
        <fullName evidence="5">DUF2134 domain-containing protein</fullName>
    </recommendedName>
</protein>
<evidence type="ECO:0000256" key="1">
    <source>
        <dbReference type="SAM" id="MobiDB-lite"/>
    </source>
</evidence>
<dbReference type="RefSeq" id="WP_210811547.1">
    <property type="nucleotide sequence ID" value="NZ_JAGQDG010000010.1"/>
</dbReference>
<comment type="caution">
    <text evidence="3">The sequence shown here is derived from an EMBL/GenBank/DDBJ whole genome shotgun (WGS) entry which is preliminary data.</text>
</comment>
<evidence type="ECO:0000256" key="2">
    <source>
        <dbReference type="SAM" id="Phobius"/>
    </source>
</evidence>
<feature type="transmembrane region" description="Helical" evidence="2">
    <location>
        <begin position="31"/>
        <end position="52"/>
    </location>
</feature>
<feature type="compositionally biased region" description="Gly residues" evidence="1">
    <location>
        <begin position="132"/>
        <end position="143"/>
    </location>
</feature>
<dbReference type="EMBL" id="JAGQDG010000010">
    <property type="protein sequence ID" value="MBQ0937823.1"/>
    <property type="molecule type" value="Genomic_DNA"/>
</dbReference>
<accession>A0ABS5E327</accession>
<name>A0ABS5E327_9BURK</name>
<dbReference type="Proteomes" id="UP000672097">
    <property type="component" value="Unassembled WGS sequence"/>
</dbReference>
<feature type="region of interest" description="Disordered" evidence="1">
    <location>
        <begin position="132"/>
        <end position="153"/>
    </location>
</feature>
<evidence type="ECO:0008006" key="5">
    <source>
        <dbReference type="Google" id="ProtNLM"/>
    </source>
</evidence>
<keyword evidence="2" id="KW-0472">Membrane</keyword>
<sequence length="440" mass="45511">MSDTRTSHSHSAAPLGRSRLMLKQTVTRGQAALAFVAVSCVCVLGVLGIHHWRVTQQEANRDVATQAATLKWAKGAVDAFAAWHGRLPCPAAEMGAREAVDAAGNCTIANGKGWLPVATLMTGYAGGGSAGGGGGGGSGGGIPSGTPGSHEPNHSFNAAVRYVAYRNSHDNRDLVAKKYGWAGVRFSSFADDPIDGFDLCGKVGQVDITAWTMDTTAGADMRFAHSFKKPGSNQPAVNIAYGLAVSAAGEAFSDLNASNDPVIESPNRPRDGSYRDVTEVVPFDQLLSRLGCRGGLAGVAAIKNIEPYVTLAPGEKIRSGTDFLMHRAHLAIGGTAYAALSVVEAKGDLDNEGANIIKSILILTTAGHAPCPEIWNTLAFETAALGVSTAAMALAAADVGVQMTNDAASLTLEGITAGMPTWPLLRQKSFPDTAATLGLI</sequence>